<keyword evidence="9" id="KW-0012">Acyltransferase</keyword>
<evidence type="ECO:0000256" key="6">
    <source>
        <dbReference type="ARBA" id="ARBA00022989"/>
    </source>
</evidence>
<dbReference type="PANTHER" id="PTHR31595:SF57">
    <property type="entry name" value="OS04G0481900 PROTEIN"/>
    <property type="match status" value="1"/>
</dbReference>
<dbReference type="EMBL" id="JAJAGQ010000014">
    <property type="protein sequence ID" value="KAJ8542861.1"/>
    <property type="molecule type" value="Genomic_DNA"/>
</dbReference>
<gene>
    <name evidence="12" type="ORF">K7X08_005384</name>
</gene>
<feature type="transmembrane region" description="Helical" evidence="10">
    <location>
        <begin position="224"/>
        <end position="248"/>
    </location>
</feature>
<dbReference type="PANTHER" id="PTHR31595">
    <property type="entry name" value="LONG-CHAIN-ALCOHOL O-FATTY-ACYLTRANSFERASE 3-RELATED"/>
    <property type="match status" value="1"/>
</dbReference>
<feature type="transmembrane region" description="Helical" evidence="10">
    <location>
        <begin position="255"/>
        <end position="272"/>
    </location>
</feature>
<evidence type="ECO:0000256" key="2">
    <source>
        <dbReference type="ARBA" id="ARBA00005179"/>
    </source>
</evidence>
<evidence type="ECO:0000313" key="12">
    <source>
        <dbReference type="EMBL" id="KAJ8542861.1"/>
    </source>
</evidence>
<dbReference type="OrthoDB" id="1077582at2759"/>
<feature type="transmembrane region" description="Helical" evidence="10">
    <location>
        <begin position="292"/>
        <end position="310"/>
    </location>
</feature>
<feature type="transmembrane region" description="Helical" evidence="10">
    <location>
        <begin position="145"/>
        <end position="173"/>
    </location>
</feature>
<evidence type="ECO:0000313" key="13">
    <source>
        <dbReference type="Proteomes" id="UP001152561"/>
    </source>
</evidence>
<dbReference type="InterPro" id="IPR017088">
    <property type="entry name" value="Wax_synthase_Magnoliopsida"/>
</dbReference>
<keyword evidence="4" id="KW-0808">Transferase</keyword>
<comment type="caution">
    <text evidence="12">The sequence shown here is derived from an EMBL/GenBank/DDBJ whole genome shotgun (WGS) entry which is preliminary data.</text>
</comment>
<dbReference type="PIRSF" id="PIRSF037006">
    <property type="entry name" value="Wax_synthase"/>
    <property type="match status" value="1"/>
</dbReference>
<reference evidence="13" key="1">
    <citation type="journal article" date="2023" name="Proc. Natl. Acad. Sci. U.S.A.">
        <title>Genomic and structural basis for evolution of tropane alkaloid biosynthesis.</title>
        <authorList>
            <person name="Wanga Y.-J."/>
            <person name="Taina T."/>
            <person name="Yua J.-Y."/>
            <person name="Lia J."/>
            <person name="Xua B."/>
            <person name="Chenc J."/>
            <person name="D'Auriad J.C."/>
            <person name="Huanga J.-P."/>
            <person name="Huanga S.-X."/>
        </authorList>
    </citation>
    <scope>NUCLEOTIDE SEQUENCE [LARGE SCALE GENOMIC DNA]</scope>
    <source>
        <strain evidence="13">cv. KIB-2019</strain>
    </source>
</reference>
<dbReference type="Proteomes" id="UP001152561">
    <property type="component" value="Unassembled WGS sequence"/>
</dbReference>
<name>A0A9Q1LUI4_9SOLA</name>
<evidence type="ECO:0000256" key="4">
    <source>
        <dbReference type="ARBA" id="ARBA00022679"/>
    </source>
</evidence>
<protein>
    <recommendedName>
        <fullName evidence="11">Wax synthase domain-containing protein</fullName>
    </recommendedName>
</protein>
<proteinExistence type="inferred from homology"/>
<comment type="subcellular location">
    <subcellularLocation>
        <location evidence="1">Membrane</location>
        <topology evidence="1">Multi-pass membrane protein</topology>
    </subcellularLocation>
</comment>
<evidence type="ECO:0000256" key="5">
    <source>
        <dbReference type="ARBA" id="ARBA00022692"/>
    </source>
</evidence>
<keyword evidence="6 10" id="KW-1133">Transmembrane helix</keyword>
<sequence>MSSTYIHFFIIPSLCYCYFISAKIPKGILRLISLLPIIYIFTILPLYYSSAFLIAITTFSITWLSNFKLLLFAFDLGLLSKNESTNKLSLPIFISLAALPLRKKQHNFTQKKKIPLNFSAKFILFAVILDIIFHHKSEIHPNLVLICYSLMIFLMIDILITFLIIFFEIFVGIELEPPSNEPYLSTSLQDFWGRRWNLTVTNTLRLTVYNPVRLVLFEVVGKEWAQGIATLATFIVSGLMHELIFYYVTRVRPSWEMTWFFVIHGLCVIVEIKVKRVLKDTWQLHGLVSGPLTVGFVMATAFGLFFPPLIRNGADEKVLQEVGFCFDLLKDKMLQFVGHFR</sequence>
<evidence type="ECO:0000256" key="8">
    <source>
        <dbReference type="ARBA" id="ARBA00023136"/>
    </source>
</evidence>
<evidence type="ECO:0000256" key="9">
    <source>
        <dbReference type="ARBA" id="ARBA00023315"/>
    </source>
</evidence>
<dbReference type="AlphaFoldDB" id="A0A9Q1LUI4"/>
<keyword evidence="13" id="KW-1185">Reference proteome</keyword>
<feature type="transmembrane region" description="Helical" evidence="10">
    <location>
        <begin position="54"/>
        <end position="74"/>
    </location>
</feature>
<evidence type="ECO:0000256" key="10">
    <source>
        <dbReference type="SAM" id="Phobius"/>
    </source>
</evidence>
<keyword evidence="8 10" id="KW-0472">Membrane</keyword>
<keyword evidence="5 10" id="KW-0812">Transmembrane</keyword>
<dbReference type="Pfam" id="PF13813">
    <property type="entry name" value="MBOAT_2"/>
    <property type="match status" value="1"/>
</dbReference>
<dbReference type="InterPro" id="IPR044851">
    <property type="entry name" value="Wax_synthase"/>
</dbReference>
<feature type="transmembrane region" description="Helical" evidence="10">
    <location>
        <begin position="6"/>
        <end position="21"/>
    </location>
</feature>
<evidence type="ECO:0000256" key="1">
    <source>
        <dbReference type="ARBA" id="ARBA00004141"/>
    </source>
</evidence>
<evidence type="ECO:0000256" key="3">
    <source>
        <dbReference type="ARBA" id="ARBA00007282"/>
    </source>
</evidence>
<evidence type="ECO:0000259" key="11">
    <source>
        <dbReference type="Pfam" id="PF13813"/>
    </source>
</evidence>
<feature type="transmembrane region" description="Helical" evidence="10">
    <location>
        <begin position="114"/>
        <end position="133"/>
    </location>
</feature>
<dbReference type="InterPro" id="IPR032805">
    <property type="entry name" value="Wax_synthase_dom"/>
</dbReference>
<dbReference type="GO" id="GO:0008374">
    <property type="term" value="F:O-acyltransferase activity"/>
    <property type="evidence" value="ECO:0007669"/>
    <property type="project" value="InterPro"/>
</dbReference>
<dbReference type="GO" id="GO:0016020">
    <property type="term" value="C:membrane"/>
    <property type="evidence" value="ECO:0007669"/>
    <property type="project" value="UniProtKB-SubCell"/>
</dbReference>
<organism evidence="12 13">
    <name type="scientific">Anisodus acutangulus</name>
    <dbReference type="NCBI Taxonomy" id="402998"/>
    <lineage>
        <taxon>Eukaryota</taxon>
        <taxon>Viridiplantae</taxon>
        <taxon>Streptophyta</taxon>
        <taxon>Embryophyta</taxon>
        <taxon>Tracheophyta</taxon>
        <taxon>Spermatophyta</taxon>
        <taxon>Magnoliopsida</taxon>
        <taxon>eudicotyledons</taxon>
        <taxon>Gunneridae</taxon>
        <taxon>Pentapetalae</taxon>
        <taxon>asterids</taxon>
        <taxon>lamiids</taxon>
        <taxon>Solanales</taxon>
        <taxon>Solanaceae</taxon>
        <taxon>Solanoideae</taxon>
        <taxon>Hyoscyameae</taxon>
        <taxon>Anisodus</taxon>
    </lineage>
</organism>
<comment type="similarity">
    <text evidence="3">Belongs to the wax synthase family.</text>
</comment>
<keyword evidence="7" id="KW-0443">Lipid metabolism</keyword>
<accession>A0A9Q1LUI4</accession>
<feature type="transmembrane region" description="Helical" evidence="10">
    <location>
        <begin position="28"/>
        <end position="48"/>
    </location>
</feature>
<comment type="pathway">
    <text evidence="2">Secondary metabolite biosynthesis.</text>
</comment>
<feature type="domain" description="Wax synthase" evidence="11">
    <location>
        <begin position="179"/>
        <end position="261"/>
    </location>
</feature>
<dbReference type="GO" id="GO:0006629">
    <property type="term" value="P:lipid metabolic process"/>
    <property type="evidence" value="ECO:0007669"/>
    <property type="project" value="UniProtKB-KW"/>
</dbReference>
<evidence type="ECO:0000256" key="7">
    <source>
        <dbReference type="ARBA" id="ARBA00023098"/>
    </source>
</evidence>